<reference evidence="3" key="1">
    <citation type="submission" date="2023-04" db="EMBL/GenBank/DDBJ databases">
        <title>Phytophthora fragariaefolia NBRC 109709.</title>
        <authorList>
            <person name="Ichikawa N."/>
            <person name="Sato H."/>
            <person name="Tonouchi N."/>
        </authorList>
    </citation>
    <scope>NUCLEOTIDE SEQUENCE</scope>
    <source>
        <strain evidence="3">NBRC 109709</strain>
    </source>
</reference>
<proteinExistence type="predicted"/>
<gene>
    <name evidence="3" type="ORF">Pfra01_002909400</name>
</gene>
<evidence type="ECO:0000256" key="2">
    <source>
        <dbReference type="SAM" id="SignalP"/>
    </source>
</evidence>
<name>A0A9W6YMJ6_9STRA</name>
<evidence type="ECO:0000313" key="4">
    <source>
        <dbReference type="Proteomes" id="UP001165121"/>
    </source>
</evidence>
<organism evidence="3 4">
    <name type="scientific">Phytophthora fragariaefolia</name>
    <dbReference type="NCBI Taxonomy" id="1490495"/>
    <lineage>
        <taxon>Eukaryota</taxon>
        <taxon>Sar</taxon>
        <taxon>Stramenopiles</taxon>
        <taxon>Oomycota</taxon>
        <taxon>Peronosporomycetes</taxon>
        <taxon>Peronosporales</taxon>
        <taxon>Peronosporaceae</taxon>
        <taxon>Phytophthora</taxon>
    </lineage>
</organism>
<keyword evidence="4" id="KW-1185">Reference proteome</keyword>
<evidence type="ECO:0000313" key="3">
    <source>
        <dbReference type="EMBL" id="GMG02194.1"/>
    </source>
</evidence>
<keyword evidence="2" id="KW-0732">Signal</keyword>
<dbReference type="EMBL" id="BSXT01017256">
    <property type="protein sequence ID" value="GMG02194.1"/>
    <property type="molecule type" value="Genomic_DNA"/>
</dbReference>
<accession>A0A9W6YMJ6</accession>
<dbReference type="AlphaFoldDB" id="A0A9W6YMJ6"/>
<sequence length="81" mass="8171">MKLASLAVVAVIAVAGVSAADQPALRAAGKPAEVDPATANAPPGAKKEHWGWGGPWSGLGWRGGWGGGWGGWGNPWGGWGW</sequence>
<feature type="region of interest" description="Disordered" evidence="1">
    <location>
        <begin position="28"/>
        <end position="81"/>
    </location>
</feature>
<comment type="caution">
    <text evidence="3">The sequence shown here is derived from an EMBL/GenBank/DDBJ whole genome shotgun (WGS) entry which is preliminary data.</text>
</comment>
<feature type="chain" id="PRO_5040902834" evidence="2">
    <location>
        <begin position="20"/>
        <end position="81"/>
    </location>
</feature>
<protein>
    <submittedName>
        <fullName evidence="3">Unnamed protein product</fullName>
    </submittedName>
</protein>
<dbReference type="Proteomes" id="UP001165121">
    <property type="component" value="Unassembled WGS sequence"/>
</dbReference>
<feature type="compositionally biased region" description="Gly residues" evidence="1">
    <location>
        <begin position="51"/>
        <end position="81"/>
    </location>
</feature>
<evidence type="ECO:0000256" key="1">
    <source>
        <dbReference type="SAM" id="MobiDB-lite"/>
    </source>
</evidence>
<feature type="signal peptide" evidence="2">
    <location>
        <begin position="1"/>
        <end position="19"/>
    </location>
</feature>